<gene>
    <name evidence="1" type="ORF">BOKJ2_LOCUS11445</name>
</gene>
<dbReference type="CDD" id="cd07067">
    <property type="entry name" value="HP_PGM_like"/>
    <property type="match status" value="1"/>
</dbReference>
<dbReference type="PANTHER" id="PTHR16469">
    <property type="entry name" value="UBIQUITIN-ASSOCIATED AND SH3 DOMAIN-CONTAINING BA-RELATED"/>
    <property type="match status" value="1"/>
</dbReference>
<dbReference type="Proteomes" id="UP000614601">
    <property type="component" value="Unassembled WGS sequence"/>
</dbReference>
<sequence>MGNPKHSESRAKAKQDRLNDTDFYPCALPKLAPNRLRLLLMRSGETVNRLDRHFIDKAFGSDHYNFINCNQNLLPPGLTRDPQHYKDDDYSTVSSAFMDFSIGKYMRKIGLTPDIVFSSPAFRCLQTAATVLAGCEESKVKLTVEPGLFEPMGFYEECPKFIDPRRSKFPNPIDERKPIVSLETLKTACRIESTNSFYHRIGSVIRRILDSLRADTECTVLIVTHAPVIDGIIRYMMRMFCPIKYAEIVRCGIAYPFHSIVTLEREIGRTAGRKSRHWALNPFIFPPNYSPNFELHPKIPTHRPVFGEKKRTKTNSTRN</sequence>
<dbReference type="Pfam" id="PF00300">
    <property type="entry name" value="His_Phos_1"/>
    <property type="match status" value="1"/>
</dbReference>
<dbReference type="EMBL" id="CAJFCW020000005">
    <property type="protein sequence ID" value="CAG9120503.1"/>
    <property type="molecule type" value="Genomic_DNA"/>
</dbReference>
<dbReference type="Gene3D" id="3.40.50.1240">
    <property type="entry name" value="Phosphoglycerate mutase-like"/>
    <property type="match status" value="1"/>
</dbReference>
<dbReference type="Proteomes" id="UP000783686">
    <property type="component" value="Unassembled WGS sequence"/>
</dbReference>
<name>A0A811LAE1_9BILA</name>
<comment type="caution">
    <text evidence="1">The sequence shown here is derived from an EMBL/GenBank/DDBJ whole genome shotgun (WGS) entry which is preliminary data.</text>
</comment>
<accession>A0A811LAE1</accession>
<evidence type="ECO:0000313" key="2">
    <source>
        <dbReference type="Proteomes" id="UP000614601"/>
    </source>
</evidence>
<dbReference type="PANTHER" id="PTHR16469:SF5">
    <property type="entry name" value="PHOSPHOGLYCERATE MUTASE FAMILY PROTEIN"/>
    <property type="match status" value="1"/>
</dbReference>
<dbReference type="SUPFAM" id="SSF53254">
    <property type="entry name" value="Phosphoglycerate mutase-like"/>
    <property type="match status" value="1"/>
</dbReference>
<dbReference type="EMBL" id="CAJFDH010000005">
    <property type="protein sequence ID" value="CAD5225171.1"/>
    <property type="molecule type" value="Genomic_DNA"/>
</dbReference>
<dbReference type="InterPro" id="IPR029033">
    <property type="entry name" value="His_PPase_superfam"/>
</dbReference>
<reference evidence="1" key="1">
    <citation type="submission" date="2020-09" db="EMBL/GenBank/DDBJ databases">
        <authorList>
            <person name="Kikuchi T."/>
        </authorList>
    </citation>
    <scope>NUCLEOTIDE SEQUENCE</scope>
    <source>
        <strain evidence="1">SH1</strain>
    </source>
</reference>
<dbReference type="OrthoDB" id="414418at2759"/>
<dbReference type="InterPro" id="IPR013078">
    <property type="entry name" value="His_Pase_superF_clade-1"/>
</dbReference>
<dbReference type="AlphaFoldDB" id="A0A811LAE1"/>
<dbReference type="InterPro" id="IPR051710">
    <property type="entry name" value="Phosphatase_SH3-domain"/>
</dbReference>
<proteinExistence type="predicted"/>
<dbReference type="GO" id="GO:0016791">
    <property type="term" value="F:phosphatase activity"/>
    <property type="evidence" value="ECO:0007669"/>
    <property type="project" value="UniProtKB-ARBA"/>
</dbReference>
<protein>
    <submittedName>
        <fullName evidence="1">Uncharacterized protein</fullName>
    </submittedName>
</protein>
<keyword evidence="2" id="KW-1185">Reference proteome</keyword>
<organism evidence="1 2">
    <name type="scientific">Bursaphelenchus okinawaensis</name>
    <dbReference type="NCBI Taxonomy" id="465554"/>
    <lineage>
        <taxon>Eukaryota</taxon>
        <taxon>Metazoa</taxon>
        <taxon>Ecdysozoa</taxon>
        <taxon>Nematoda</taxon>
        <taxon>Chromadorea</taxon>
        <taxon>Rhabditida</taxon>
        <taxon>Tylenchina</taxon>
        <taxon>Tylenchomorpha</taxon>
        <taxon>Aphelenchoidea</taxon>
        <taxon>Aphelenchoididae</taxon>
        <taxon>Bursaphelenchus</taxon>
    </lineage>
</organism>
<evidence type="ECO:0000313" key="1">
    <source>
        <dbReference type="EMBL" id="CAD5225171.1"/>
    </source>
</evidence>